<evidence type="ECO:0000256" key="2">
    <source>
        <dbReference type="ARBA" id="ARBA00008785"/>
    </source>
</evidence>
<accession>A0A2A2H130</accession>
<gene>
    <name evidence="10" type="ORF">ASJ80_07100</name>
</gene>
<dbReference type="SUPFAM" id="SSF51735">
    <property type="entry name" value="NAD(P)-binding Rossmann-fold domains"/>
    <property type="match status" value="1"/>
</dbReference>
<proteinExistence type="inferred from homology"/>
<keyword evidence="4" id="KW-0479">Metal-binding</keyword>
<dbReference type="GO" id="GO:0006108">
    <property type="term" value="P:malate metabolic process"/>
    <property type="evidence" value="ECO:0007669"/>
    <property type="project" value="TreeGrafter"/>
</dbReference>
<evidence type="ECO:0000256" key="6">
    <source>
        <dbReference type="ARBA" id="ARBA00023211"/>
    </source>
</evidence>
<comment type="subunit">
    <text evidence="3">Homodimer.</text>
</comment>
<feature type="domain" description="Malic enzyme N-terminal" evidence="9">
    <location>
        <begin position="79"/>
        <end position="258"/>
    </location>
</feature>
<dbReference type="InterPro" id="IPR012301">
    <property type="entry name" value="Malic_N_dom"/>
</dbReference>
<evidence type="ECO:0000256" key="4">
    <source>
        <dbReference type="ARBA" id="ARBA00022723"/>
    </source>
</evidence>
<feature type="domain" description="Malic enzyme NAD-binding" evidence="8">
    <location>
        <begin position="268"/>
        <end position="528"/>
    </location>
</feature>
<dbReference type="InterPro" id="IPR012302">
    <property type="entry name" value="Malic_NAD-bd"/>
</dbReference>
<dbReference type="GO" id="GO:0051287">
    <property type="term" value="F:NAD binding"/>
    <property type="evidence" value="ECO:0007669"/>
    <property type="project" value="InterPro"/>
</dbReference>
<dbReference type="InterPro" id="IPR001891">
    <property type="entry name" value="Malic_OxRdtase"/>
</dbReference>
<dbReference type="RefSeq" id="WP_069583937.1">
    <property type="nucleotide sequence ID" value="NZ_LMVM01000040.1"/>
</dbReference>
<dbReference type="InterPro" id="IPR037062">
    <property type="entry name" value="Malic_N_dom_sf"/>
</dbReference>
<dbReference type="InterPro" id="IPR046346">
    <property type="entry name" value="Aminoacid_DH-like_N_sf"/>
</dbReference>
<dbReference type="GO" id="GO:0005829">
    <property type="term" value="C:cytosol"/>
    <property type="evidence" value="ECO:0007669"/>
    <property type="project" value="TreeGrafter"/>
</dbReference>
<evidence type="ECO:0000313" key="10">
    <source>
        <dbReference type="EMBL" id="PAV03034.1"/>
    </source>
</evidence>
<organism evidence="10 11">
    <name type="scientific">Methanobacterium bryantii</name>
    <dbReference type="NCBI Taxonomy" id="2161"/>
    <lineage>
        <taxon>Archaea</taxon>
        <taxon>Methanobacteriati</taxon>
        <taxon>Methanobacteriota</taxon>
        <taxon>Methanomada group</taxon>
        <taxon>Methanobacteria</taxon>
        <taxon>Methanobacteriales</taxon>
        <taxon>Methanobacteriaceae</taxon>
        <taxon>Methanobacterium</taxon>
    </lineage>
</organism>
<reference evidence="10 11" key="1">
    <citation type="journal article" date="2017" name="BMC Genomics">
        <title>Genomic analysis of methanogenic archaea reveals a shift towards energy conservation.</title>
        <authorList>
            <person name="Gilmore S.P."/>
            <person name="Henske J.K."/>
            <person name="Sexton J.A."/>
            <person name="Solomon K.V."/>
            <person name="Seppala S."/>
            <person name="Yoo J.I."/>
            <person name="Huyett L.M."/>
            <person name="Pressman A."/>
            <person name="Cogan J.Z."/>
            <person name="Kivenson V."/>
            <person name="Peng X."/>
            <person name="Tan Y."/>
            <person name="Valentine D.L."/>
            <person name="O'Malley M.A."/>
        </authorList>
    </citation>
    <scope>NUCLEOTIDE SEQUENCE [LARGE SCALE GENOMIC DNA]</scope>
    <source>
        <strain evidence="10 11">M.o.H.</strain>
    </source>
</reference>
<evidence type="ECO:0000256" key="1">
    <source>
        <dbReference type="ARBA" id="ARBA00001936"/>
    </source>
</evidence>
<dbReference type="OrthoDB" id="45556at2157"/>
<dbReference type="Gene3D" id="3.40.50.720">
    <property type="entry name" value="NAD(P)-binding Rossmann-like Domain"/>
    <property type="match status" value="1"/>
</dbReference>
<dbReference type="Pfam" id="PF00390">
    <property type="entry name" value="malic"/>
    <property type="match status" value="1"/>
</dbReference>
<dbReference type="GO" id="GO:0046872">
    <property type="term" value="F:metal ion binding"/>
    <property type="evidence" value="ECO:0007669"/>
    <property type="project" value="UniProtKB-KW"/>
</dbReference>
<comment type="cofactor">
    <cofactor evidence="1">
        <name>Mn(2+)</name>
        <dbReference type="ChEBI" id="CHEBI:29035"/>
    </cofactor>
</comment>
<dbReference type="InterPro" id="IPR015884">
    <property type="entry name" value="Malic_enzyme_CS"/>
</dbReference>
<dbReference type="PANTHER" id="PTHR23406:SF34">
    <property type="entry name" value="NAD-DEPENDENT MALIC ENZYME, MITOCHONDRIAL"/>
    <property type="match status" value="1"/>
</dbReference>
<evidence type="ECO:0000259" key="8">
    <source>
        <dbReference type="SMART" id="SM00919"/>
    </source>
</evidence>
<dbReference type="SUPFAM" id="SSF53223">
    <property type="entry name" value="Aminoacid dehydrogenase-like, N-terminal domain"/>
    <property type="match status" value="1"/>
</dbReference>
<evidence type="ECO:0000256" key="3">
    <source>
        <dbReference type="ARBA" id="ARBA00011738"/>
    </source>
</evidence>
<keyword evidence="11" id="KW-1185">Reference proteome</keyword>
<dbReference type="SMART" id="SM00919">
    <property type="entry name" value="Malic_M"/>
    <property type="match status" value="1"/>
</dbReference>
<keyword evidence="7" id="KW-0456">Lyase</keyword>
<keyword evidence="10" id="KW-0560">Oxidoreductase</keyword>
<dbReference type="CDD" id="cd05312">
    <property type="entry name" value="NAD_bind_1_malic_enz"/>
    <property type="match status" value="1"/>
</dbReference>
<dbReference type="PIRSF" id="PIRSF000106">
    <property type="entry name" value="ME"/>
    <property type="match status" value="1"/>
</dbReference>
<dbReference type="AlphaFoldDB" id="A0A2A2H130"/>
<keyword evidence="5" id="KW-0520">NAD</keyword>
<keyword evidence="6" id="KW-0464">Manganese</keyword>
<dbReference type="PANTHER" id="PTHR23406">
    <property type="entry name" value="MALIC ENZYME-RELATED"/>
    <property type="match status" value="1"/>
</dbReference>
<evidence type="ECO:0000313" key="11">
    <source>
        <dbReference type="Proteomes" id="UP000217784"/>
    </source>
</evidence>
<name>A0A2A2H130_METBR</name>
<comment type="caution">
    <text evidence="10">The sequence shown here is derived from an EMBL/GenBank/DDBJ whole genome shotgun (WGS) entry which is preliminary data.</text>
</comment>
<dbReference type="GO" id="GO:0004470">
    <property type="term" value="F:malic enzyme activity"/>
    <property type="evidence" value="ECO:0007669"/>
    <property type="project" value="InterPro"/>
</dbReference>
<dbReference type="Pfam" id="PF03949">
    <property type="entry name" value="Malic_M"/>
    <property type="match status" value="1"/>
</dbReference>
<dbReference type="InterPro" id="IPR036291">
    <property type="entry name" value="NAD(P)-bd_dom_sf"/>
</dbReference>
<dbReference type="EC" id="1.1.1.38" evidence="10"/>
<dbReference type="PRINTS" id="PR00072">
    <property type="entry name" value="MALOXRDTASE"/>
</dbReference>
<dbReference type="Gene3D" id="3.40.50.10380">
    <property type="entry name" value="Malic enzyme, N-terminal domain"/>
    <property type="match status" value="1"/>
</dbReference>
<dbReference type="GO" id="GO:0016616">
    <property type="term" value="F:oxidoreductase activity, acting on the CH-OH group of donors, NAD or NADP as acceptor"/>
    <property type="evidence" value="ECO:0007669"/>
    <property type="project" value="InterPro"/>
</dbReference>
<evidence type="ECO:0000256" key="5">
    <source>
        <dbReference type="ARBA" id="ARBA00023027"/>
    </source>
</evidence>
<protein>
    <submittedName>
        <fullName evidence="10">NAD-dependent malic enzyme</fullName>
        <ecNumber evidence="10">1.1.1.38</ecNumber>
    </submittedName>
</protein>
<comment type="similarity">
    <text evidence="2">Belongs to the malic enzymes family.</text>
</comment>
<dbReference type="EMBL" id="LMVM01000040">
    <property type="protein sequence ID" value="PAV03034.1"/>
    <property type="molecule type" value="Genomic_DNA"/>
</dbReference>
<dbReference type="PROSITE" id="PS00331">
    <property type="entry name" value="MALIC_ENZYMES"/>
    <property type="match status" value="1"/>
</dbReference>
<dbReference type="GO" id="GO:0016829">
    <property type="term" value="F:lyase activity"/>
    <property type="evidence" value="ECO:0007669"/>
    <property type="project" value="UniProtKB-KW"/>
</dbReference>
<dbReference type="Proteomes" id="UP000217784">
    <property type="component" value="Unassembled WGS sequence"/>
</dbReference>
<dbReference type="FunFam" id="3.40.50.720:FF:000182">
    <property type="entry name" value="NAD-dependent malic enzyme"/>
    <property type="match status" value="1"/>
</dbReference>
<dbReference type="SMART" id="SM01274">
    <property type="entry name" value="malic"/>
    <property type="match status" value="1"/>
</dbReference>
<evidence type="ECO:0000259" key="9">
    <source>
        <dbReference type="SMART" id="SM01274"/>
    </source>
</evidence>
<sequence length="558" mass="62250">MEKNGIKYIETDLKGIQLLRSAQLNKGTAFSDTERKKFFLKGLLPPVIETIEDQMQRAYHQYSLQTNDLQKNIFLNNLYNTNETLFFRLISEYIEEMMPIIYTPTAGLAIQHYSSEFRTPRGIYISYPDQDNIDEILNNLSNDIDLIVLTDSEQILGIGDQGANGIGISVAKIVIYTLCAGINPKKMLPVMIDVGTNNPQLLRDPLYIGWRHSRIQGEEYDQFVSKVVKAIKQKFSDVFLQWEDFGKTKARCNLDQYQDKICTFNDDIQGTGAVAMAAIINASKLTHTKLSDHRIVIFGAGTAGCGIADRICEWMIKEGLSSEEARSKFWLMDSQGLVTNDRENLDYFKASYARPQEESQNWDKKSKTTSLLDVACNVKPTILIGTSAVNSAFDIEVIKAMASGVEYPIIFPLSNPPIMAEATPENILRWTDGNALVATGSPYADVILNGKSISVAQCNNALIFPGLGLGIICAHAKRVTSGMIDAAVKELSNSVNLQDDHHSRLLPEVSRLQEVSKKIAVAVVKKAIEDGTAKINPNRDIIELVNENIWKPVYVPYH</sequence>
<dbReference type="FunFam" id="3.40.50.10380:FF:000001">
    <property type="entry name" value="NAD-dependent malic enzyme"/>
    <property type="match status" value="1"/>
</dbReference>
<dbReference type="NCBIfam" id="NF010052">
    <property type="entry name" value="PRK13529.1"/>
    <property type="match status" value="1"/>
</dbReference>
<evidence type="ECO:0000256" key="7">
    <source>
        <dbReference type="ARBA" id="ARBA00023239"/>
    </source>
</evidence>